<dbReference type="PANTHER" id="PTHR30404">
    <property type="entry name" value="N-ACETYLMURAMOYL-L-ALANINE AMIDASE"/>
    <property type="match status" value="1"/>
</dbReference>
<dbReference type="InterPro" id="IPR050695">
    <property type="entry name" value="N-acetylmuramoyl_amidase_3"/>
</dbReference>
<sequence length="244" mass="27240">MKRILLLFCLTLLLTGMILASFRRINSVSAGAAAPFSPVVVLDAGHGGFDGGAQGQDGTVEKEINLAVAQKIDCLASLCGFETVMIRDADCSIEEEGVTGIRNRKVSDIHRRLAIAEEYPEALFLSIHQNHFPQEKQWGTQVFYGPKHPESRLLAERIQKNVIQILQPENRRAVKEAQQNLYILSRTSNPAVMVECGFLSNRDECVRLCQPDYQQQLAFVIVRSMLEQRIQNDEGTEKIDGVEA</sequence>
<dbReference type="Proteomes" id="UP000658131">
    <property type="component" value="Unassembled WGS sequence"/>
</dbReference>
<dbReference type="Gene3D" id="3.40.630.40">
    <property type="entry name" value="Zn-dependent exopeptidases"/>
    <property type="match status" value="1"/>
</dbReference>
<dbReference type="RefSeq" id="WP_262399791.1">
    <property type="nucleotide sequence ID" value="NZ_JACRTB010000009.1"/>
</dbReference>
<keyword evidence="1" id="KW-0378">Hydrolase</keyword>
<dbReference type="SUPFAM" id="SSF53187">
    <property type="entry name" value="Zn-dependent exopeptidases"/>
    <property type="match status" value="1"/>
</dbReference>
<evidence type="ECO:0000313" key="4">
    <source>
        <dbReference type="Proteomes" id="UP000658131"/>
    </source>
</evidence>
<organism evidence="3 4">
    <name type="scientific">Yanshouia hominis</name>
    <dbReference type="NCBI Taxonomy" id="2763673"/>
    <lineage>
        <taxon>Bacteria</taxon>
        <taxon>Bacillati</taxon>
        <taxon>Bacillota</taxon>
        <taxon>Clostridia</taxon>
        <taxon>Eubacteriales</taxon>
        <taxon>Oscillospiraceae</taxon>
        <taxon>Yanshouia</taxon>
    </lineage>
</organism>
<reference evidence="3 4" key="1">
    <citation type="submission" date="2020-08" db="EMBL/GenBank/DDBJ databases">
        <title>Genome public.</title>
        <authorList>
            <person name="Liu C."/>
            <person name="Sun Q."/>
        </authorList>
    </citation>
    <scope>NUCLEOTIDE SEQUENCE [LARGE SCALE GENOMIC DNA]</scope>
    <source>
        <strain evidence="3 4">BX1</strain>
    </source>
</reference>
<dbReference type="Pfam" id="PF01520">
    <property type="entry name" value="Amidase_3"/>
    <property type="match status" value="1"/>
</dbReference>
<evidence type="ECO:0000256" key="1">
    <source>
        <dbReference type="ARBA" id="ARBA00022801"/>
    </source>
</evidence>
<comment type="caution">
    <text evidence="3">The sequence shown here is derived from an EMBL/GenBank/DDBJ whole genome shotgun (WGS) entry which is preliminary data.</text>
</comment>
<proteinExistence type="predicted"/>
<dbReference type="PANTHER" id="PTHR30404:SF0">
    <property type="entry name" value="N-ACETYLMURAMOYL-L-ALANINE AMIDASE AMIC"/>
    <property type="match status" value="1"/>
</dbReference>
<dbReference type="InterPro" id="IPR002508">
    <property type="entry name" value="MurNAc-LAA_cat"/>
</dbReference>
<dbReference type="SMART" id="SM00646">
    <property type="entry name" value="Ami_3"/>
    <property type="match status" value="1"/>
</dbReference>
<gene>
    <name evidence="3" type="ORF">H8717_07535</name>
</gene>
<evidence type="ECO:0000259" key="2">
    <source>
        <dbReference type="SMART" id="SM00646"/>
    </source>
</evidence>
<feature type="domain" description="MurNAc-LAA" evidence="2">
    <location>
        <begin position="120"/>
        <end position="226"/>
    </location>
</feature>
<keyword evidence="4" id="KW-1185">Reference proteome</keyword>
<evidence type="ECO:0000313" key="3">
    <source>
        <dbReference type="EMBL" id="MBC8576255.1"/>
    </source>
</evidence>
<accession>A0ABR7NIQ7</accession>
<protein>
    <submittedName>
        <fullName evidence="3">N-acetylmuramoyl-L-alanine amidase</fullName>
    </submittedName>
</protein>
<dbReference type="EMBL" id="JACRTB010000009">
    <property type="protein sequence ID" value="MBC8576255.1"/>
    <property type="molecule type" value="Genomic_DNA"/>
</dbReference>
<dbReference type="CDD" id="cd02696">
    <property type="entry name" value="MurNAc-LAA"/>
    <property type="match status" value="1"/>
</dbReference>
<name>A0ABR7NIQ7_9FIRM</name>